<comment type="subcellular location">
    <subcellularLocation>
        <location evidence="1">Plastid</location>
    </subcellularLocation>
</comment>
<evidence type="ECO:0000313" key="7">
    <source>
        <dbReference type="EMBL" id="KAF5944173.1"/>
    </source>
</evidence>
<dbReference type="Pfam" id="PF05421">
    <property type="entry name" value="DUF751"/>
    <property type="match status" value="1"/>
</dbReference>
<accession>A0A7J7GTT0</accession>
<evidence type="ECO:0000256" key="3">
    <source>
        <dbReference type="ARBA" id="ARBA00021584"/>
    </source>
</evidence>
<reference evidence="8" key="1">
    <citation type="journal article" date="2020" name="Nat. Commun.">
        <title>Genome assembly of wild tea tree DASZ reveals pedigree and selection history of tea varieties.</title>
        <authorList>
            <person name="Zhang W."/>
            <person name="Zhang Y."/>
            <person name="Qiu H."/>
            <person name="Guo Y."/>
            <person name="Wan H."/>
            <person name="Zhang X."/>
            <person name="Scossa F."/>
            <person name="Alseekh S."/>
            <person name="Zhang Q."/>
            <person name="Wang P."/>
            <person name="Xu L."/>
            <person name="Schmidt M.H."/>
            <person name="Jia X."/>
            <person name="Li D."/>
            <person name="Zhu A."/>
            <person name="Guo F."/>
            <person name="Chen W."/>
            <person name="Ni D."/>
            <person name="Usadel B."/>
            <person name="Fernie A.R."/>
            <person name="Wen W."/>
        </authorList>
    </citation>
    <scope>NUCLEOTIDE SEQUENCE [LARGE SCALE GENOMIC DNA]</scope>
    <source>
        <strain evidence="8">cv. G240</strain>
    </source>
</reference>
<keyword evidence="4" id="KW-0934">Plastid</keyword>
<dbReference type="AlphaFoldDB" id="A0A7J7GTT0"/>
<dbReference type="InterPro" id="IPR008470">
    <property type="entry name" value="Uncharacterised_Ycf33"/>
</dbReference>
<proteinExistence type="inferred from homology"/>
<evidence type="ECO:0000256" key="5">
    <source>
        <dbReference type="SAM" id="MobiDB-lite"/>
    </source>
</evidence>
<feature type="compositionally biased region" description="Basic and acidic residues" evidence="5">
    <location>
        <begin position="78"/>
        <end position="89"/>
    </location>
</feature>
<feature type="transmembrane region" description="Helical" evidence="6">
    <location>
        <begin position="143"/>
        <end position="163"/>
    </location>
</feature>
<keyword evidence="6" id="KW-1133">Transmembrane helix</keyword>
<reference evidence="7 8" key="2">
    <citation type="submission" date="2020-07" db="EMBL/GenBank/DDBJ databases">
        <title>Genome assembly of wild tea tree DASZ reveals pedigree and selection history of tea varieties.</title>
        <authorList>
            <person name="Zhang W."/>
        </authorList>
    </citation>
    <scope>NUCLEOTIDE SEQUENCE [LARGE SCALE GENOMIC DNA]</scope>
    <source>
        <strain evidence="8">cv. G240</strain>
        <tissue evidence="7">Leaf</tissue>
    </source>
</reference>
<evidence type="ECO:0000256" key="2">
    <source>
        <dbReference type="ARBA" id="ARBA00010985"/>
    </source>
</evidence>
<keyword evidence="6" id="KW-0472">Membrane</keyword>
<evidence type="ECO:0000256" key="6">
    <source>
        <dbReference type="SAM" id="Phobius"/>
    </source>
</evidence>
<evidence type="ECO:0000313" key="8">
    <source>
        <dbReference type="Proteomes" id="UP000593564"/>
    </source>
</evidence>
<feature type="transmembrane region" description="Helical" evidence="6">
    <location>
        <begin position="170"/>
        <end position="190"/>
    </location>
</feature>
<name>A0A7J7GTT0_CAMSI</name>
<dbReference type="GO" id="GO:0009536">
    <property type="term" value="C:plastid"/>
    <property type="evidence" value="ECO:0007669"/>
    <property type="project" value="UniProtKB-SubCell"/>
</dbReference>
<sequence length="205" mass="22425">MKTLTPLRSQLCFPKHTTPNPNPPFLIHIKSISSHLKHPSSSSSSSSSVPPRTTTLPRQIGVTNKSLKHKPQIQSPKTCKEEFSSHVSPKGEDGYSRFVMIGAVTVGLVVLVMGGGVLDDQKALALGPEGPLMEEFWDNMRRYALYALTVSTGVAYTLLQPILELLKNPISAILIITIFVGSFYIVSQVLNAMVGVSDFSYEYGY</sequence>
<feature type="compositionally biased region" description="Low complexity" evidence="5">
    <location>
        <begin position="36"/>
        <end position="48"/>
    </location>
</feature>
<comment type="similarity">
    <text evidence="2">Belongs to the ycf33 family.</text>
</comment>
<dbReference type="Proteomes" id="UP000593564">
    <property type="component" value="Unassembled WGS sequence"/>
</dbReference>
<dbReference type="PANTHER" id="PTHR36049:SF3">
    <property type="match status" value="1"/>
</dbReference>
<feature type="region of interest" description="Disordered" evidence="5">
    <location>
        <begin position="36"/>
        <end position="89"/>
    </location>
</feature>
<dbReference type="PANTHER" id="PTHR36049">
    <property type="entry name" value="TRANSMEMBRANE PROTEIN"/>
    <property type="match status" value="1"/>
</dbReference>
<evidence type="ECO:0000256" key="1">
    <source>
        <dbReference type="ARBA" id="ARBA00004474"/>
    </source>
</evidence>
<dbReference type="EMBL" id="JACBKZ010000008">
    <property type="protein sequence ID" value="KAF5944173.1"/>
    <property type="molecule type" value="Genomic_DNA"/>
</dbReference>
<evidence type="ECO:0000256" key="4">
    <source>
        <dbReference type="ARBA" id="ARBA00022640"/>
    </source>
</evidence>
<protein>
    <recommendedName>
        <fullName evidence="3">Uncharacterized protein ycf33</fullName>
    </recommendedName>
</protein>
<feature type="transmembrane region" description="Helical" evidence="6">
    <location>
        <begin position="98"/>
        <end position="118"/>
    </location>
</feature>
<comment type="caution">
    <text evidence="7">The sequence shown here is derived from an EMBL/GenBank/DDBJ whole genome shotgun (WGS) entry which is preliminary data.</text>
</comment>
<keyword evidence="6" id="KW-0812">Transmembrane</keyword>
<gene>
    <name evidence="7" type="ORF">HYC85_018250</name>
</gene>
<keyword evidence="8" id="KW-1185">Reference proteome</keyword>
<feature type="compositionally biased region" description="Polar residues" evidence="5">
    <location>
        <begin position="49"/>
        <end position="65"/>
    </location>
</feature>
<organism evidence="7 8">
    <name type="scientific">Camellia sinensis</name>
    <name type="common">Tea plant</name>
    <name type="synonym">Thea sinensis</name>
    <dbReference type="NCBI Taxonomy" id="4442"/>
    <lineage>
        <taxon>Eukaryota</taxon>
        <taxon>Viridiplantae</taxon>
        <taxon>Streptophyta</taxon>
        <taxon>Embryophyta</taxon>
        <taxon>Tracheophyta</taxon>
        <taxon>Spermatophyta</taxon>
        <taxon>Magnoliopsida</taxon>
        <taxon>eudicotyledons</taxon>
        <taxon>Gunneridae</taxon>
        <taxon>Pentapetalae</taxon>
        <taxon>asterids</taxon>
        <taxon>Ericales</taxon>
        <taxon>Theaceae</taxon>
        <taxon>Camellia</taxon>
    </lineage>
</organism>